<evidence type="ECO:0000256" key="4">
    <source>
        <dbReference type="SAM" id="Phobius"/>
    </source>
</evidence>
<evidence type="ECO:0000256" key="3">
    <source>
        <dbReference type="SAM" id="MobiDB-lite"/>
    </source>
</evidence>
<keyword evidence="2 4" id="KW-0812">Transmembrane</keyword>
<dbReference type="Proteomes" id="UP000248886">
    <property type="component" value="Unassembled WGS sequence"/>
</dbReference>
<feature type="region of interest" description="Disordered" evidence="3">
    <location>
        <begin position="496"/>
        <end position="519"/>
    </location>
</feature>
<dbReference type="InterPro" id="IPR003423">
    <property type="entry name" value="OMP_efflux"/>
</dbReference>
<comment type="similarity">
    <text evidence="1 2">Belongs to the outer membrane factor (OMF) (TC 1.B.17) family.</text>
</comment>
<dbReference type="PANTHER" id="PTHR30203:SF33">
    <property type="entry name" value="BLR4455 PROTEIN"/>
    <property type="match status" value="1"/>
</dbReference>
<dbReference type="GeneID" id="65279504"/>
<accession>A0A2W1KD89</accession>
<evidence type="ECO:0000256" key="2">
    <source>
        <dbReference type="RuleBase" id="RU362097"/>
    </source>
</evidence>
<comment type="caution">
    <text evidence="5">The sequence shown here is derived from an EMBL/GenBank/DDBJ whole genome shotgun (WGS) entry which is preliminary data.</text>
</comment>
<dbReference type="GO" id="GO:0005886">
    <property type="term" value="C:plasma membrane"/>
    <property type="evidence" value="ECO:0007669"/>
    <property type="project" value="UniProtKB-SubCell"/>
</dbReference>
<dbReference type="EMBL" id="QKQP01000006">
    <property type="protein sequence ID" value="PZD80455.1"/>
    <property type="molecule type" value="Genomic_DNA"/>
</dbReference>
<dbReference type="OrthoDB" id="9783100at2"/>
<keyword evidence="2" id="KW-0564">Palmitate</keyword>
<dbReference type="Gene3D" id="2.20.200.10">
    <property type="entry name" value="Outer membrane efflux proteins (OEP)"/>
    <property type="match status" value="1"/>
</dbReference>
<dbReference type="AlphaFoldDB" id="A0A2W1KD89"/>
<dbReference type="Pfam" id="PF02321">
    <property type="entry name" value="OEP"/>
    <property type="match status" value="2"/>
</dbReference>
<keyword evidence="2" id="KW-1134">Transmembrane beta strand</keyword>
<keyword evidence="2 4" id="KW-0472">Membrane</keyword>
<keyword evidence="2" id="KW-0449">Lipoprotein</keyword>
<dbReference type="RefSeq" id="WP_009565495.1">
    <property type="nucleotide sequence ID" value="NZ_AP025160.1"/>
</dbReference>
<dbReference type="Gene3D" id="1.20.1600.10">
    <property type="entry name" value="Outer membrane efflux proteins (OEP)"/>
    <property type="match status" value="1"/>
</dbReference>
<proteinExistence type="inferred from homology"/>
<organism evidence="5 6">
    <name type="scientific">Acidithiobacillus ferrooxidans</name>
    <name type="common">Thiobacillus ferrooxidans</name>
    <dbReference type="NCBI Taxonomy" id="920"/>
    <lineage>
        <taxon>Bacteria</taxon>
        <taxon>Pseudomonadati</taxon>
        <taxon>Pseudomonadota</taxon>
        <taxon>Acidithiobacillia</taxon>
        <taxon>Acidithiobacillales</taxon>
        <taxon>Acidithiobacillaceae</taxon>
        <taxon>Acidithiobacillus</taxon>
    </lineage>
</organism>
<feature type="transmembrane region" description="Helical" evidence="4">
    <location>
        <begin position="21"/>
        <end position="41"/>
    </location>
</feature>
<evidence type="ECO:0000313" key="6">
    <source>
        <dbReference type="Proteomes" id="UP000248886"/>
    </source>
</evidence>
<dbReference type="OMA" id="TRALEHM"/>
<reference evidence="5 6" key="1">
    <citation type="submission" date="2018-06" db="EMBL/GenBank/DDBJ databases">
        <title>Draft sequence of Acidithiobacillus ferrooxidans CCM 4253.</title>
        <authorList>
            <person name="Moya-Beltran A."/>
            <person name="Castro M."/>
            <person name="Covarrubias P.C."/>
            <person name="Issotta F."/>
            <person name="Janiczek O."/>
            <person name="Mandl M."/>
            <person name="Kucera J."/>
            <person name="Quatrini R."/>
        </authorList>
    </citation>
    <scope>NUCLEOTIDE SEQUENCE [LARGE SCALE GENOMIC DNA]</scope>
    <source>
        <strain evidence="5 6">CCM 4253</strain>
    </source>
</reference>
<dbReference type="NCBIfam" id="TIGR01845">
    <property type="entry name" value="outer_NodT"/>
    <property type="match status" value="1"/>
</dbReference>
<evidence type="ECO:0000313" key="5">
    <source>
        <dbReference type="EMBL" id="PZD80455.1"/>
    </source>
</evidence>
<sequence length="519" mass="54298">MKNARYPHGHRRQKAGRSAPGMARLGVLLGIVAAAGCAVGPQPGAPNVRAPAAYNAHPLDLHGGPQRIRWTQQESQAWWSLFHSSALNGYIRQAMEANPDIQAARAALAREQSLIAVAQGGLLPSVGAGAGISRGRAQRTGANGGASYRIPGNLYSLLLGTINVSYNPDVFGRQKDLVHAARARAAISRASLHQSEVFLAAAVSRAVINGAAARAQLDAARQIATADARLLRLLQQEYQLGYQNLQSVDQQEAITAAAQARIAPLQADVAVARHGLAALLGQSPDTDLPMPTLASLQLPSSLPTTLPSALAAQRPDIQAAAAELKVAAAQADVATADLYPQFNITADIGKAAMTGGMFFNPISTLWSLGAGIAAPIYNGGALHAQRRAALDQYKAVSDQYRGTVLDAFREVADALRALQGADTSYQHRLAAQTAAGAALRLAEARYRDGATDYATVLDAEIAYQQDTVAAISARGQRYLDSVALFVALGDGWQPEAGDARTASDAQPHSAIHQSPGAPA</sequence>
<gene>
    <name evidence="5" type="ORF">DN052_13275</name>
</gene>
<dbReference type="SUPFAM" id="SSF56954">
    <property type="entry name" value="Outer membrane efflux proteins (OEP)"/>
    <property type="match status" value="1"/>
</dbReference>
<comment type="subcellular location">
    <subcellularLocation>
        <location evidence="2">Cell membrane</location>
        <topology evidence="2">Lipid-anchor</topology>
    </subcellularLocation>
</comment>
<keyword evidence="4" id="KW-1133">Transmembrane helix</keyword>
<name>A0A2W1KD89_ACIFR</name>
<protein>
    <submittedName>
        <fullName evidence="5">RND transporter</fullName>
    </submittedName>
</protein>
<dbReference type="GO" id="GO:0015562">
    <property type="term" value="F:efflux transmembrane transporter activity"/>
    <property type="evidence" value="ECO:0007669"/>
    <property type="project" value="InterPro"/>
</dbReference>
<dbReference type="InterPro" id="IPR010131">
    <property type="entry name" value="MdtP/NodT-like"/>
</dbReference>
<evidence type="ECO:0000256" key="1">
    <source>
        <dbReference type="ARBA" id="ARBA00007613"/>
    </source>
</evidence>
<dbReference type="PANTHER" id="PTHR30203">
    <property type="entry name" value="OUTER MEMBRANE CATION EFFLUX PROTEIN"/>
    <property type="match status" value="1"/>
</dbReference>